<name>A0AAN6KUT9_9PEZI</name>
<evidence type="ECO:0000313" key="4">
    <source>
        <dbReference type="Proteomes" id="UP001175353"/>
    </source>
</evidence>
<dbReference type="Proteomes" id="UP001168146">
    <property type="component" value="Unassembled WGS sequence"/>
</dbReference>
<dbReference type="EMBL" id="JAUJLE010000035">
    <property type="protein sequence ID" value="KAK1000925.1"/>
    <property type="molecule type" value="Genomic_DNA"/>
</dbReference>
<gene>
    <name evidence="2" type="ORF">LTR82_006440</name>
    <name evidence="3" type="ORF">LTR91_005496</name>
</gene>
<evidence type="ECO:0000313" key="3">
    <source>
        <dbReference type="EMBL" id="KAK1000925.1"/>
    </source>
</evidence>
<evidence type="ECO:0000256" key="1">
    <source>
        <dbReference type="SAM" id="MobiDB-lite"/>
    </source>
</evidence>
<reference evidence="2" key="1">
    <citation type="submission" date="2021-12" db="EMBL/GenBank/DDBJ databases">
        <title>Black yeast isolated from Biological Soil Crust.</title>
        <authorList>
            <person name="Kurbessoian T."/>
        </authorList>
    </citation>
    <scope>NUCLEOTIDE SEQUENCE</scope>
    <source>
        <strain evidence="2">CCFEE 5208</strain>
    </source>
</reference>
<protein>
    <submittedName>
        <fullName evidence="3">Uncharacterized protein</fullName>
    </submittedName>
</protein>
<dbReference type="EMBL" id="JASUXU010000016">
    <property type="protein sequence ID" value="KAK0322481.1"/>
    <property type="molecule type" value="Genomic_DNA"/>
</dbReference>
<feature type="compositionally biased region" description="Low complexity" evidence="1">
    <location>
        <begin position="170"/>
        <end position="180"/>
    </location>
</feature>
<reference evidence="3" key="2">
    <citation type="submission" date="2023-06" db="EMBL/GenBank/DDBJ databases">
        <title>Black Yeasts Isolated from many extreme environments.</title>
        <authorList>
            <person name="Coleine C."/>
            <person name="Stajich J.E."/>
            <person name="Selbmann L."/>
        </authorList>
    </citation>
    <scope>NUCLEOTIDE SEQUENCE</scope>
    <source>
        <strain evidence="3">CCFEE 5200</strain>
    </source>
</reference>
<evidence type="ECO:0000313" key="2">
    <source>
        <dbReference type="EMBL" id="KAK0322481.1"/>
    </source>
</evidence>
<organism evidence="3 4">
    <name type="scientific">Friedmanniomyces endolithicus</name>
    <dbReference type="NCBI Taxonomy" id="329885"/>
    <lineage>
        <taxon>Eukaryota</taxon>
        <taxon>Fungi</taxon>
        <taxon>Dikarya</taxon>
        <taxon>Ascomycota</taxon>
        <taxon>Pezizomycotina</taxon>
        <taxon>Dothideomycetes</taxon>
        <taxon>Dothideomycetidae</taxon>
        <taxon>Mycosphaerellales</taxon>
        <taxon>Teratosphaeriaceae</taxon>
        <taxon>Friedmanniomyces</taxon>
    </lineage>
</organism>
<dbReference type="AlphaFoldDB" id="A0AAN6KUT9"/>
<proteinExistence type="predicted"/>
<keyword evidence="4" id="KW-1185">Reference proteome</keyword>
<dbReference type="Proteomes" id="UP001175353">
    <property type="component" value="Unassembled WGS sequence"/>
</dbReference>
<feature type="compositionally biased region" description="Basic and acidic residues" evidence="1">
    <location>
        <begin position="261"/>
        <end position="307"/>
    </location>
</feature>
<comment type="caution">
    <text evidence="3">The sequence shown here is derived from an EMBL/GenBank/DDBJ whole genome shotgun (WGS) entry which is preliminary data.</text>
</comment>
<accession>A0AAN6KUT9</accession>
<feature type="compositionally biased region" description="Basic and acidic residues" evidence="1">
    <location>
        <begin position="242"/>
        <end position="254"/>
    </location>
</feature>
<feature type="compositionally biased region" description="Basic and acidic residues" evidence="1">
    <location>
        <begin position="190"/>
        <end position="209"/>
    </location>
</feature>
<feature type="region of interest" description="Disordered" evidence="1">
    <location>
        <begin position="159"/>
        <end position="307"/>
    </location>
</feature>
<sequence length="420" mass="47190">MAAIIEALPRAERRGLYQSRTWTVPVLNSRARRRTRGETSPPTGRGLSLVVKGEVFAAVHRIDDINSTSNIDQRRRFEIDRPNLSCRSRTIPSFINPTETMGSTLGFVNRLLPFATPGTPLLQDLVHLATLCAALYFAPQIQHWYQQRQIQGQLPVEEQPLVNAPPEPPANENGVEPGENAPDDTDIDLDDRPVDPNDHNDFHDDEHNAEPQPDAPVRPGPANLPDLPPARNVGAKKAKALAKKDQRRAYHEFQRSQGEAQRARDAEGAAERDSELASERERRRGKEAALEERKAREREVKREVERRAREEEIRKREAVVRIVRESLEEGRVCDLMGVARRVGADVDVEWVEKIVVAGGIVGRKGGVVTMVTGMGWVVRVTEEDMEAVYRRAVEEEVADEEGRIGFDLLGRLLQDVLVRP</sequence>